<name>A0A6P1TFU8_9GAMM</name>
<sequence length="443" mass="50639">MADSRSSLASVRQHALPLNGSFGDYDALLEKAANRQFILLGEASHGTHDFYNTRAEITRRMIEEQGIDAVIVEGDWPDVYRINRFVRGLDGDASARDALGAFERFPLWMWRNTVMESFVDWLQGWNADRPGEQQTGIYGMDLYSMYRSADAVVSYLNTVDPEAAQRARERYACMDHHGDPQRYGYTAAMGISESCQQQAVEQVLEMMQARTQWLQQGGLLAEDEQFYAERNAHVVQHAEAYYRGMFSTRVNTWNLRDEHMVDTLLALRRHIERQRGRPARIAVWAHNSHLGDARATEAVQRGELNVGQLVREKAAGEALLVGFTTYTGHVTAAQEWGAPADHRWVRPALEDSVEALFHQSGLNRFYLDMSQLQGDALREPLVERAIGVIYRPETERQSHYFDVDIRDQFDVVFHLNETTALEPLDLTEGWDEQEPPETWPFGI</sequence>
<dbReference type="InterPro" id="IPR052036">
    <property type="entry name" value="Hydrolase/PRTase-associated"/>
</dbReference>
<dbReference type="CDD" id="cd14728">
    <property type="entry name" value="Ere-like"/>
    <property type="match status" value="1"/>
</dbReference>
<proteinExistence type="predicted"/>
<evidence type="ECO:0000313" key="4">
    <source>
        <dbReference type="Proteomes" id="UP000563601"/>
    </source>
</evidence>
<gene>
    <name evidence="2" type="ORF">GTQ55_12145</name>
    <name evidence="1" type="ORF">HNQ53_002204</name>
</gene>
<dbReference type="InterPro" id="IPR014622">
    <property type="entry name" value="UCP036794_erythomycin"/>
</dbReference>
<dbReference type="EMBL" id="JACHHR010000003">
    <property type="protein sequence ID" value="MBB5211979.1"/>
    <property type="molecule type" value="Genomic_DNA"/>
</dbReference>
<dbReference type="RefSeq" id="WP_161858979.1">
    <property type="nucleotide sequence ID" value="NZ_CP047491.1"/>
</dbReference>
<dbReference type="Pfam" id="PF05139">
    <property type="entry name" value="Erythro_esteras"/>
    <property type="match status" value="1"/>
</dbReference>
<dbReference type="Gene3D" id="3.30.1870.10">
    <property type="entry name" value="EreA-like, domain 2"/>
    <property type="match status" value="1"/>
</dbReference>
<dbReference type="GO" id="GO:0046677">
    <property type="term" value="P:response to antibiotic"/>
    <property type="evidence" value="ECO:0007669"/>
    <property type="project" value="InterPro"/>
</dbReference>
<dbReference type="SUPFAM" id="SSF159501">
    <property type="entry name" value="EreA/ChaN-like"/>
    <property type="match status" value="1"/>
</dbReference>
<accession>A0A6P1TFU8</accession>
<dbReference type="EMBL" id="CP047491">
    <property type="protein sequence ID" value="QHQ39662.1"/>
    <property type="molecule type" value="Genomic_DNA"/>
</dbReference>
<dbReference type="Proteomes" id="UP000464675">
    <property type="component" value="Chromosome"/>
</dbReference>
<dbReference type="OrthoDB" id="9810066at2"/>
<dbReference type="PANTHER" id="PTHR31299:SF0">
    <property type="entry name" value="ESTERASE, PUTATIVE (AFU_ORTHOLOGUE AFUA_1G05850)-RELATED"/>
    <property type="match status" value="1"/>
</dbReference>
<reference evidence="2 3" key="1">
    <citation type="submission" date="2020-01" db="EMBL/GenBank/DDBJ databases">
        <title>The possibility of degradation of plastic by Microbulbifer hydrolyticus IRE-31.</title>
        <authorList>
            <person name="Liu L."/>
        </authorList>
    </citation>
    <scope>NUCLEOTIDE SEQUENCE [LARGE SCALE GENOMIC DNA]</scope>
    <source>
        <strain evidence="2 3">IRE-31</strain>
    </source>
</reference>
<dbReference type="Gene3D" id="3.40.1660.10">
    <property type="entry name" value="EreA-like (biosynthetic domain)"/>
    <property type="match status" value="1"/>
</dbReference>
<reference evidence="1 4" key="2">
    <citation type="submission" date="2020-08" db="EMBL/GenBank/DDBJ databases">
        <title>Genomic Encyclopedia of Type Strains, Phase IV (KMG-IV): sequencing the most valuable type-strain genomes for metagenomic binning, comparative biology and taxonomic classification.</title>
        <authorList>
            <person name="Goeker M."/>
        </authorList>
    </citation>
    <scope>NUCLEOTIDE SEQUENCE [LARGE SCALE GENOMIC DNA]</scope>
    <source>
        <strain evidence="1 4">DSM 11525</strain>
    </source>
</reference>
<dbReference type="Gene3D" id="1.20.1440.30">
    <property type="entry name" value="Biosynthetic Protein domain"/>
    <property type="match status" value="1"/>
</dbReference>
<evidence type="ECO:0000313" key="1">
    <source>
        <dbReference type="EMBL" id="MBB5211979.1"/>
    </source>
</evidence>
<dbReference type="Proteomes" id="UP000563601">
    <property type="component" value="Unassembled WGS sequence"/>
</dbReference>
<dbReference type="AlphaFoldDB" id="A0A6P1TFU8"/>
<organism evidence="1 4">
    <name type="scientific">Microbulbifer hydrolyticus</name>
    <dbReference type="NCBI Taxonomy" id="48074"/>
    <lineage>
        <taxon>Bacteria</taxon>
        <taxon>Pseudomonadati</taxon>
        <taxon>Pseudomonadota</taxon>
        <taxon>Gammaproteobacteria</taxon>
        <taxon>Cellvibrionales</taxon>
        <taxon>Microbulbiferaceae</taxon>
        <taxon>Microbulbifer</taxon>
    </lineage>
</organism>
<keyword evidence="3" id="KW-1185">Reference proteome</keyword>
<evidence type="ECO:0000313" key="2">
    <source>
        <dbReference type="EMBL" id="QHQ39662.1"/>
    </source>
</evidence>
<evidence type="ECO:0000313" key="3">
    <source>
        <dbReference type="Proteomes" id="UP000464675"/>
    </source>
</evidence>
<protein>
    <submittedName>
        <fullName evidence="2">Erythromycin esterase family protein</fullName>
    </submittedName>
    <submittedName>
        <fullName evidence="1">Erythromycin esterase-like protein</fullName>
    </submittedName>
</protein>
<dbReference type="PANTHER" id="PTHR31299">
    <property type="entry name" value="ESTERASE, PUTATIVE (AFU_ORTHOLOGUE AFUA_1G05850)-RELATED"/>
    <property type="match status" value="1"/>
</dbReference>
<dbReference type="InterPro" id="IPR007815">
    <property type="entry name" value="Emycin_Estase"/>
</dbReference>
<dbReference type="PIRSF" id="PIRSF036794">
    <property type="entry name" value="UCP_erythr_ester"/>
    <property type="match status" value="1"/>
</dbReference>